<dbReference type="GO" id="GO:0005576">
    <property type="term" value="C:extracellular region"/>
    <property type="evidence" value="ECO:0007669"/>
    <property type="project" value="TreeGrafter"/>
</dbReference>
<name>J3NX44_GAET3</name>
<reference evidence="3" key="4">
    <citation type="journal article" date="2015" name="G3 (Bethesda)">
        <title>Genome sequences of three phytopathogenic species of the Magnaporthaceae family of fungi.</title>
        <authorList>
            <person name="Okagaki L.H."/>
            <person name="Nunes C.C."/>
            <person name="Sailsbery J."/>
            <person name="Clay B."/>
            <person name="Brown D."/>
            <person name="John T."/>
            <person name="Oh Y."/>
            <person name="Young N."/>
            <person name="Fitzgerald M."/>
            <person name="Haas B.J."/>
            <person name="Zeng Q."/>
            <person name="Young S."/>
            <person name="Adiconis X."/>
            <person name="Fan L."/>
            <person name="Levin J.Z."/>
            <person name="Mitchell T.K."/>
            <person name="Okubara P.A."/>
            <person name="Farman M.L."/>
            <person name="Kohn L.M."/>
            <person name="Birren B."/>
            <person name="Ma L.-J."/>
            <person name="Dean R.A."/>
        </authorList>
    </citation>
    <scope>NUCLEOTIDE SEQUENCE</scope>
    <source>
        <strain evidence="3">R3-111a-1</strain>
    </source>
</reference>
<dbReference type="PANTHER" id="PTHR38787:SF3">
    <property type="entry name" value="REGULATORY P DOMAIN-CONTAINING PROTEIN"/>
    <property type="match status" value="1"/>
</dbReference>
<dbReference type="InterPro" id="IPR027589">
    <property type="entry name" value="Choice_anch_B"/>
</dbReference>
<reference evidence="4" key="1">
    <citation type="submission" date="2010-07" db="EMBL/GenBank/DDBJ databases">
        <title>The genome sequence of Gaeumannomyces graminis var. tritici strain R3-111a-1.</title>
        <authorList>
            <consortium name="The Broad Institute Genome Sequencing Platform"/>
            <person name="Ma L.-J."/>
            <person name="Dead R."/>
            <person name="Young S."/>
            <person name="Zeng Q."/>
            <person name="Koehrsen M."/>
            <person name="Alvarado L."/>
            <person name="Berlin A."/>
            <person name="Chapman S.B."/>
            <person name="Chen Z."/>
            <person name="Freedman E."/>
            <person name="Gellesch M."/>
            <person name="Goldberg J."/>
            <person name="Griggs A."/>
            <person name="Gujja S."/>
            <person name="Heilman E.R."/>
            <person name="Heiman D."/>
            <person name="Hepburn T."/>
            <person name="Howarth C."/>
            <person name="Jen D."/>
            <person name="Larson L."/>
            <person name="Mehta T."/>
            <person name="Neiman D."/>
            <person name="Pearson M."/>
            <person name="Roberts A."/>
            <person name="Saif S."/>
            <person name="Shea T."/>
            <person name="Shenoy N."/>
            <person name="Sisk P."/>
            <person name="Stolte C."/>
            <person name="Sykes S."/>
            <person name="Walk T."/>
            <person name="White J."/>
            <person name="Yandava C."/>
            <person name="Haas B."/>
            <person name="Nusbaum C."/>
            <person name="Birren B."/>
        </authorList>
    </citation>
    <scope>NUCLEOTIDE SEQUENCE [LARGE SCALE GENOMIC DNA]</scope>
    <source>
        <strain evidence="4">R3-111a-1</strain>
    </source>
</reference>
<protein>
    <submittedName>
        <fullName evidence="2 3">Uncharacterized protein</fullName>
    </submittedName>
</protein>
<sequence>MVRVTTITTLWSAVAGLSKAAGAGSKEDYASGAVHERIMGIKMAQWAKEAAAGQMNSSRYPELGFAKCVDGFAAAVPGDANNTFRCRNIDLYHFLSHADLGSKHAGQGSSSWGWTSKSGREFVAIGQYDGTAFAEISREGRLVYLGRLPQYDAIGSNWREIRVLRDYAVIGSEAIKHGVQIFDMKKLLGLDPANPTIFTQADLTGHWDELPVGRTHNIAVNQELNYAVACGSVGGNETIRVRGDLPCRGGLIFLDMSDPSNPTSPGCAAGDGYVHDAECLVYRGPDLRYQGRDICYGYNEDTLTIYDVTNKVGNVTNIISITSFPGAQYVHQGAVNDINNQEYLFLDDEFDERDAKVGPMTQGLPTTHIFDIRDLENPHYSGKYVGKTRSIDHNQYVVGGYLYQSNYGNGLNVLDVRSVTSDPSGAGICEAGFFDVYPEDDEKEGGGTVAFLGSWSSYAYFKSGFIFVHTIERGSFVVKMSSKECEKPAVCESNACLTSLRASSVKGRLEESVKFCHKFFQRKVTDPAAVPEYAKEPCAAGGKDVVAQVSSACACVPTVPVPDLPRTTTRGAVPTVLPPRRR</sequence>
<feature type="signal peptide" evidence="1">
    <location>
        <begin position="1"/>
        <end position="20"/>
    </location>
</feature>
<dbReference type="STRING" id="644352.J3NX44"/>
<dbReference type="PANTHER" id="PTHR38787">
    <property type="entry name" value="REGULATORY P DOMAIN-CONTAINING PROTEIN"/>
    <property type="match status" value="1"/>
</dbReference>
<dbReference type="GeneID" id="20346309"/>
<reference evidence="2" key="3">
    <citation type="submission" date="2010-09" db="EMBL/GenBank/DDBJ databases">
        <title>Annotation of Gaeumannomyces graminis var. tritici R3-111a-1.</title>
        <authorList>
            <consortium name="The Broad Institute Genome Sequencing Platform"/>
            <person name="Ma L.-J."/>
            <person name="Dead R."/>
            <person name="Young S.K."/>
            <person name="Zeng Q."/>
            <person name="Gargeya S."/>
            <person name="Fitzgerald M."/>
            <person name="Haas B."/>
            <person name="Abouelleil A."/>
            <person name="Alvarado L."/>
            <person name="Arachchi H.M."/>
            <person name="Berlin A."/>
            <person name="Brown A."/>
            <person name="Chapman S.B."/>
            <person name="Chen Z."/>
            <person name="Dunbar C."/>
            <person name="Freedman E."/>
            <person name="Gearin G."/>
            <person name="Gellesch M."/>
            <person name="Goldberg J."/>
            <person name="Griggs A."/>
            <person name="Gujja S."/>
            <person name="Heiman D."/>
            <person name="Howarth C."/>
            <person name="Larson L."/>
            <person name="Lui A."/>
            <person name="MacDonald P.J.P."/>
            <person name="Mehta T."/>
            <person name="Montmayeur A."/>
            <person name="Murphy C."/>
            <person name="Neiman D."/>
            <person name="Pearson M."/>
            <person name="Priest M."/>
            <person name="Roberts A."/>
            <person name="Saif S."/>
            <person name="Shea T."/>
            <person name="Shenoy N."/>
            <person name="Sisk P."/>
            <person name="Stolte C."/>
            <person name="Sykes S."/>
            <person name="Yandava C."/>
            <person name="Wortman J."/>
            <person name="Nusbaum C."/>
            <person name="Birren B."/>
        </authorList>
    </citation>
    <scope>NUCLEOTIDE SEQUENCE</scope>
    <source>
        <strain evidence="2">R3-111a-1</strain>
    </source>
</reference>
<dbReference type="EnsemblFungi" id="EJT75926">
    <property type="protein sequence ID" value="EJT75926"/>
    <property type="gene ID" value="GGTG_05851"/>
</dbReference>
<dbReference type="InterPro" id="IPR013211">
    <property type="entry name" value="LVIVD"/>
</dbReference>
<organism evidence="2">
    <name type="scientific">Gaeumannomyces tritici (strain R3-111a-1)</name>
    <name type="common">Wheat and barley take-all root rot fungus</name>
    <name type="synonym">Gaeumannomyces graminis var. tritici</name>
    <dbReference type="NCBI Taxonomy" id="644352"/>
    <lineage>
        <taxon>Eukaryota</taxon>
        <taxon>Fungi</taxon>
        <taxon>Dikarya</taxon>
        <taxon>Ascomycota</taxon>
        <taxon>Pezizomycotina</taxon>
        <taxon>Sordariomycetes</taxon>
        <taxon>Sordariomycetidae</taxon>
        <taxon>Magnaporthales</taxon>
        <taxon>Magnaporthaceae</taxon>
        <taxon>Gaeumannomyces</taxon>
    </lineage>
</organism>
<keyword evidence="4" id="KW-1185">Reference proteome</keyword>
<evidence type="ECO:0000313" key="2">
    <source>
        <dbReference type="EMBL" id="EJT75926.1"/>
    </source>
</evidence>
<dbReference type="HOGENOM" id="CLU_031217_0_0_1"/>
<reference evidence="3" key="5">
    <citation type="submission" date="2018-04" db="UniProtKB">
        <authorList>
            <consortium name="EnsemblFungi"/>
        </authorList>
    </citation>
    <scope>IDENTIFICATION</scope>
    <source>
        <strain evidence="3">R3-111a-1</strain>
    </source>
</reference>
<dbReference type="NCBIfam" id="TIGR04312">
    <property type="entry name" value="choice_anch_B"/>
    <property type="match status" value="1"/>
</dbReference>
<gene>
    <name evidence="3" type="primary">20346309</name>
    <name evidence="2" type="ORF">GGTG_05851</name>
</gene>
<dbReference type="Proteomes" id="UP000006039">
    <property type="component" value="Unassembled WGS sequence"/>
</dbReference>
<keyword evidence="1" id="KW-0732">Signal</keyword>
<accession>J3NX44</accession>
<dbReference type="AlphaFoldDB" id="J3NX44"/>
<evidence type="ECO:0000256" key="1">
    <source>
        <dbReference type="SAM" id="SignalP"/>
    </source>
</evidence>
<dbReference type="eggNOG" id="ENOG502SIFJ">
    <property type="taxonomic scope" value="Eukaryota"/>
</dbReference>
<dbReference type="Pfam" id="PF08309">
    <property type="entry name" value="LVIVD"/>
    <property type="match status" value="2"/>
</dbReference>
<dbReference type="VEuPathDB" id="FungiDB:GGTG_05851"/>
<evidence type="ECO:0000313" key="4">
    <source>
        <dbReference type="Proteomes" id="UP000006039"/>
    </source>
</evidence>
<evidence type="ECO:0000313" key="3">
    <source>
        <dbReference type="EnsemblFungi" id="EJT75926"/>
    </source>
</evidence>
<reference evidence="2" key="2">
    <citation type="submission" date="2010-07" db="EMBL/GenBank/DDBJ databases">
        <authorList>
            <consortium name="The Broad Institute Genome Sequencing Platform"/>
            <consortium name="Broad Institute Genome Sequencing Center for Infectious Disease"/>
            <person name="Ma L.-J."/>
            <person name="Dead R."/>
            <person name="Young S."/>
            <person name="Zeng Q."/>
            <person name="Koehrsen M."/>
            <person name="Alvarado L."/>
            <person name="Berlin A."/>
            <person name="Chapman S.B."/>
            <person name="Chen Z."/>
            <person name="Freedman E."/>
            <person name="Gellesch M."/>
            <person name="Goldberg J."/>
            <person name="Griggs A."/>
            <person name="Gujja S."/>
            <person name="Heilman E.R."/>
            <person name="Heiman D."/>
            <person name="Hepburn T."/>
            <person name="Howarth C."/>
            <person name="Jen D."/>
            <person name="Larson L."/>
            <person name="Mehta T."/>
            <person name="Neiman D."/>
            <person name="Pearson M."/>
            <person name="Roberts A."/>
            <person name="Saif S."/>
            <person name="Shea T."/>
            <person name="Shenoy N."/>
            <person name="Sisk P."/>
            <person name="Stolte C."/>
            <person name="Sykes S."/>
            <person name="Walk T."/>
            <person name="White J."/>
            <person name="Yandava C."/>
            <person name="Haas B."/>
            <person name="Nusbaum C."/>
            <person name="Birren B."/>
        </authorList>
    </citation>
    <scope>NUCLEOTIDE SEQUENCE</scope>
    <source>
        <strain evidence="2">R3-111a-1</strain>
    </source>
</reference>
<proteinExistence type="predicted"/>
<dbReference type="OrthoDB" id="2099887at2759"/>
<feature type="chain" id="PRO_5015094593" evidence="1">
    <location>
        <begin position="21"/>
        <end position="582"/>
    </location>
</feature>
<dbReference type="EMBL" id="GL385397">
    <property type="protein sequence ID" value="EJT75926.1"/>
    <property type="molecule type" value="Genomic_DNA"/>
</dbReference>
<dbReference type="RefSeq" id="XP_009221926.1">
    <property type="nucleotide sequence ID" value="XM_009223662.1"/>
</dbReference>